<gene>
    <name evidence="1" type="ORF">GKZ95_14445</name>
</gene>
<sequence length="79" mass="9575">MVTLFYRRDFLFSIYTKYFTLSKLFNIQHNDELSDKEKWRAIDKVKCLPLGTTEKQAEHDQKIRDQARQEFLADLRKGF</sequence>
<proteinExistence type="predicted"/>
<evidence type="ECO:0000313" key="1">
    <source>
        <dbReference type="EMBL" id="MTD36992.1"/>
    </source>
</evidence>
<accession>A0A6A8NK28</accession>
<protein>
    <submittedName>
        <fullName evidence="1">Uncharacterized protein</fullName>
    </submittedName>
</protein>
<name>A0A6A8NK28_ENTFC</name>
<dbReference type="EMBL" id="WLYP01000051">
    <property type="protein sequence ID" value="MTD36992.1"/>
    <property type="molecule type" value="Genomic_DNA"/>
</dbReference>
<comment type="caution">
    <text evidence="1">The sequence shown here is derived from an EMBL/GenBank/DDBJ whole genome shotgun (WGS) entry which is preliminary data.</text>
</comment>
<organism evidence="1">
    <name type="scientific">Enterococcus faecium</name>
    <name type="common">Streptococcus faecium</name>
    <dbReference type="NCBI Taxonomy" id="1352"/>
    <lineage>
        <taxon>Bacteria</taxon>
        <taxon>Bacillati</taxon>
        <taxon>Bacillota</taxon>
        <taxon>Bacilli</taxon>
        <taxon>Lactobacillales</taxon>
        <taxon>Enterococcaceae</taxon>
        <taxon>Enterococcus</taxon>
    </lineage>
</organism>
<dbReference type="AlphaFoldDB" id="A0A6A8NK28"/>
<reference evidence="1" key="1">
    <citation type="submission" date="2019-10" db="EMBL/GenBank/DDBJ databases">
        <title>Identification of the same linezolid-resistant Tn6246::fexB-poxtA-carrying Enterococcus faecium strain colonizing a hospitalized patient and bovines in different continents.</title>
        <authorList>
            <person name="Tedim A.P."/>
            <person name="Freitas A.R."/>
            <person name="Novais C."/>
            <person name="Duarte B."/>
            <person name="Elghaieb H."/>
            <person name="Abbassi M.S."/>
            <person name="Peixe L."/>
        </authorList>
    </citation>
    <scope>NUCLEOTIDE SEQUENCE</scope>
    <source>
        <strain evidence="1">2FEZ</strain>
    </source>
</reference>